<feature type="binding site" evidence="9">
    <location>
        <position position="380"/>
    </location>
    <ligand>
        <name>Zn(2+)</name>
        <dbReference type="ChEBI" id="CHEBI:29105"/>
        <label>2</label>
    </ligand>
</feature>
<dbReference type="Proteomes" id="UP000193920">
    <property type="component" value="Unassembled WGS sequence"/>
</dbReference>
<dbReference type="GO" id="GO:0000329">
    <property type="term" value="C:fungal-type vacuole membrane"/>
    <property type="evidence" value="ECO:0007669"/>
    <property type="project" value="TreeGrafter"/>
</dbReference>
<dbReference type="CDD" id="cd16012">
    <property type="entry name" value="ALP"/>
    <property type="match status" value="1"/>
</dbReference>
<dbReference type="Gene3D" id="3.40.720.10">
    <property type="entry name" value="Alkaline Phosphatase, subunit A"/>
    <property type="match status" value="2"/>
</dbReference>
<dbReference type="PROSITE" id="PS00123">
    <property type="entry name" value="ALKALINE_PHOSPHATASE"/>
    <property type="match status" value="1"/>
</dbReference>
<evidence type="ECO:0000256" key="7">
    <source>
        <dbReference type="ARBA" id="ARBA00022842"/>
    </source>
</evidence>
<comment type="cofactor">
    <cofactor evidence="9">
        <name>Zn(2+)</name>
        <dbReference type="ChEBI" id="CHEBI:29105"/>
    </cofactor>
    <text evidence="9">Binds 2 Zn(2+) ions.</text>
</comment>
<keyword evidence="4 9" id="KW-0479">Metal-binding</keyword>
<dbReference type="PANTHER" id="PTHR11596">
    <property type="entry name" value="ALKALINE PHOSPHATASE"/>
    <property type="match status" value="1"/>
</dbReference>
<dbReference type="InterPro" id="IPR001952">
    <property type="entry name" value="Alkaline_phosphatase"/>
</dbReference>
<accession>A0A1Y2CSZ3</accession>
<comment type="cofactor">
    <cofactor evidence="9">
        <name>Mg(2+)</name>
        <dbReference type="ChEBI" id="CHEBI:18420"/>
    </cofactor>
    <text evidence="9">Binds 1 Mg(2+) ion.</text>
</comment>
<keyword evidence="5 11" id="KW-0378">Hydrolase</keyword>
<proteinExistence type="inferred from homology"/>
<evidence type="ECO:0000313" key="12">
    <source>
        <dbReference type="EMBL" id="ORY50139.1"/>
    </source>
</evidence>
<comment type="catalytic activity">
    <reaction evidence="11">
        <text>a phosphate monoester + H2O = an alcohol + phosphate</text>
        <dbReference type="Rhea" id="RHEA:15017"/>
        <dbReference type="ChEBI" id="CHEBI:15377"/>
        <dbReference type="ChEBI" id="CHEBI:30879"/>
        <dbReference type="ChEBI" id="CHEBI:43474"/>
        <dbReference type="ChEBI" id="CHEBI:67140"/>
        <dbReference type="EC" id="3.1.3.1"/>
    </reaction>
</comment>
<gene>
    <name evidence="12" type="ORF">LY90DRAFT_523522</name>
</gene>
<dbReference type="EMBL" id="MCOG01000098">
    <property type="protein sequence ID" value="ORY50139.1"/>
    <property type="molecule type" value="Genomic_DNA"/>
</dbReference>
<protein>
    <recommendedName>
        <fullName evidence="2 11">Alkaline phosphatase</fullName>
        <ecNumber evidence="2 11">3.1.3.1</ecNumber>
    </recommendedName>
</protein>
<feature type="binding site" evidence="9">
    <location>
        <position position="210"/>
    </location>
    <ligand>
        <name>Mg(2+)</name>
        <dbReference type="ChEBI" id="CHEBI:18420"/>
    </ligand>
</feature>
<feature type="binding site" evidence="9">
    <location>
        <position position="108"/>
    </location>
    <ligand>
        <name>Mg(2+)</name>
        <dbReference type="ChEBI" id="CHEBI:18420"/>
    </ligand>
</feature>
<keyword evidence="6 9" id="KW-0862">Zinc</keyword>
<keyword evidence="3" id="KW-0597">Phosphoprotein</keyword>
<feature type="binding site" evidence="9">
    <location>
        <position position="9"/>
    </location>
    <ligand>
        <name>Mg(2+)</name>
        <dbReference type="ChEBI" id="CHEBI:18420"/>
    </ligand>
</feature>
<comment type="similarity">
    <text evidence="1 10">Belongs to the alkaline phosphatase family.</text>
</comment>
<feature type="active site" description="Phosphoserine intermediate" evidence="8">
    <location>
        <position position="57"/>
    </location>
</feature>
<dbReference type="SMART" id="SM00098">
    <property type="entry name" value="alkPPc"/>
    <property type="match status" value="1"/>
</dbReference>
<evidence type="ECO:0000256" key="8">
    <source>
        <dbReference type="PIRSR" id="PIRSR601952-1"/>
    </source>
</evidence>
<comment type="caution">
    <text evidence="12">The sequence shown here is derived from an EMBL/GenBank/DDBJ whole genome shotgun (WGS) entry which is preliminary data.</text>
</comment>
<feature type="binding site" evidence="9">
    <location>
        <position position="215"/>
    </location>
    <ligand>
        <name>Zn(2+)</name>
        <dbReference type="ChEBI" id="CHEBI:29105"/>
        <label>2</label>
    </ligand>
</feature>
<dbReference type="InterPro" id="IPR017850">
    <property type="entry name" value="Alkaline_phosphatase_core_sf"/>
</dbReference>
<dbReference type="OrthoDB" id="7392499at2759"/>
<dbReference type="GO" id="GO:0004035">
    <property type="term" value="F:alkaline phosphatase activity"/>
    <property type="evidence" value="ECO:0007669"/>
    <property type="project" value="UniProtKB-EC"/>
</dbReference>
<evidence type="ECO:0000256" key="5">
    <source>
        <dbReference type="ARBA" id="ARBA00022801"/>
    </source>
</evidence>
<evidence type="ECO:0000313" key="13">
    <source>
        <dbReference type="Proteomes" id="UP000193920"/>
    </source>
</evidence>
<dbReference type="EC" id="3.1.3.1" evidence="2 11"/>
<evidence type="ECO:0000256" key="11">
    <source>
        <dbReference type="RuleBase" id="RU003947"/>
    </source>
</evidence>
<evidence type="ECO:0000256" key="1">
    <source>
        <dbReference type="ARBA" id="ARBA00005984"/>
    </source>
</evidence>
<dbReference type="PANTHER" id="PTHR11596:SF5">
    <property type="entry name" value="ALKALINE PHOSPHATASE"/>
    <property type="match status" value="1"/>
</dbReference>
<evidence type="ECO:0000256" key="4">
    <source>
        <dbReference type="ARBA" id="ARBA00022723"/>
    </source>
</evidence>
<reference evidence="12 13" key="1">
    <citation type="submission" date="2016-08" db="EMBL/GenBank/DDBJ databases">
        <title>A Parts List for Fungal Cellulosomes Revealed by Comparative Genomics.</title>
        <authorList>
            <consortium name="DOE Joint Genome Institute"/>
            <person name="Haitjema C.H."/>
            <person name="Gilmore S.P."/>
            <person name="Henske J.K."/>
            <person name="Solomon K.V."/>
            <person name="De Groot R."/>
            <person name="Kuo A."/>
            <person name="Mondo S.J."/>
            <person name="Salamov A.A."/>
            <person name="Labutti K."/>
            <person name="Zhao Z."/>
            <person name="Chiniquy J."/>
            <person name="Barry K."/>
            <person name="Brewer H.M."/>
            <person name="Purvine S.O."/>
            <person name="Wright A.T."/>
            <person name="Boxma B."/>
            <person name="Van Alen T."/>
            <person name="Hackstein J.H."/>
            <person name="Baker S.E."/>
            <person name="Grigoriev I.V."/>
            <person name="O'Malley M.A."/>
        </authorList>
    </citation>
    <scope>NUCLEOTIDE SEQUENCE [LARGE SCALE GENOMIC DNA]</scope>
    <source>
        <strain evidence="12 13">G1</strain>
    </source>
</reference>
<evidence type="ECO:0000256" key="2">
    <source>
        <dbReference type="ARBA" id="ARBA00012647"/>
    </source>
</evidence>
<dbReference type="SUPFAM" id="SSF53649">
    <property type="entry name" value="Alkaline phosphatase-like"/>
    <property type="match status" value="1"/>
</dbReference>
<feature type="binding site" evidence="9">
    <location>
        <position position="9"/>
    </location>
    <ligand>
        <name>Zn(2+)</name>
        <dbReference type="ChEBI" id="CHEBI:29105"/>
        <label>2</label>
    </ligand>
</feature>
<evidence type="ECO:0000256" key="10">
    <source>
        <dbReference type="RuleBase" id="RU003946"/>
    </source>
</evidence>
<dbReference type="InterPro" id="IPR018299">
    <property type="entry name" value="Alkaline_phosphatase_AS"/>
</dbReference>
<dbReference type="AlphaFoldDB" id="A0A1Y2CSZ3"/>
<evidence type="ECO:0000256" key="6">
    <source>
        <dbReference type="ARBA" id="ARBA00022833"/>
    </source>
</evidence>
<name>A0A1Y2CSZ3_9FUNG</name>
<dbReference type="GO" id="GO:0046872">
    <property type="term" value="F:metal ion binding"/>
    <property type="evidence" value="ECO:0007669"/>
    <property type="project" value="UniProtKB-KW"/>
</dbReference>
<feature type="binding site" evidence="9">
    <location>
        <position position="219"/>
    </location>
    <ligand>
        <name>Zn(2+)</name>
        <dbReference type="ChEBI" id="CHEBI:29105"/>
        <label>2</label>
    </ligand>
</feature>
<dbReference type="STRING" id="1754190.A0A1Y2CSZ3"/>
<feature type="binding site" evidence="9">
    <location>
        <position position="258"/>
    </location>
    <ligand>
        <name>Zn(2+)</name>
        <dbReference type="ChEBI" id="CHEBI:29105"/>
        <label>2</label>
    </ligand>
</feature>
<feature type="binding site" evidence="9">
    <location>
        <position position="257"/>
    </location>
    <ligand>
        <name>Zn(2+)</name>
        <dbReference type="ChEBI" id="CHEBI:29105"/>
        <label>2</label>
    </ligand>
</feature>
<evidence type="ECO:0000256" key="3">
    <source>
        <dbReference type="ARBA" id="ARBA00022553"/>
    </source>
</evidence>
<keyword evidence="7 9" id="KW-0460">Magnesium</keyword>
<sequence length="455" mass="51099">MNVIFMVSDGFGPASETFGRTYYQYVNKYPSNHITPLDKILVGQSRTRSNSSLITDSAAGATAYSCGHKTYNYGIAVTPDKHPCATILEGAHNKGMLTGIVVTSRVTHVDLLFGGGLCHFIPSYESKSCRKDDNLIDDSEFLFINDRVSFDNLNNTGVLPVMGLFASDHMSFEIDRDPKKEPALWEMADKALKILSYSDKKRKGFFLLIEGSRIDMAAHGNDPAAHANDILAYYKTVEVVQKFVDENPNTLVVSVSDHETGGLALGYQPTKVYPKYIWYPEVVARVKKSSNKIALEIEEVLKSRVKSKESNDEDDNDNTDIIYDLIEDIILDKMGIDDVTDEELNYIIESEAGRTIIDLSNYLAKMVSNRAKIAWTTHGHSGVDVNLYAYGKHSRLFRGNKENTDIGRTIEKLLGLNLSELTDRLFSDFKFSNTNINTRISKPKFNEIHYHDIKN</sequence>
<evidence type="ECO:0000256" key="9">
    <source>
        <dbReference type="PIRSR" id="PIRSR601952-2"/>
    </source>
</evidence>
<dbReference type="Pfam" id="PF00245">
    <property type="entry name" value="Alk_phosphatase"/>
    <property type="match status" value="1"/>
</dbReference>
<dbReference type="PRINTS" id="PR00113">
    <property type="entry name" value="ALKPHPHTASE"/>
</dbReference>
<keyword evidence="13" id="KW-1185">Reference proteome</keyword>
<organism evidence="12 13">
    <name type="scientific">Neocallimastix californiae</name>
    <dbReference type="NCBI Taxonomy" id="1754190"/>
    <lineage>
        <taxon>Eukaryota</taxon>
        <taxon>Fungi</taxon>
        <taxon>Fungi incertae sedis</taxon>
        <taxon>Chytridiomycota</taxon>
        <taxon>Chytridiomycota incertae sedis</taxon>
        <taxon>Neocallimastigomycetes</taxon>
        <taxon>Neocallimastigales</taxon>
        <taxon>Neocallimastigaceae</taxon>
        <taxon>Neocallimastix</taxon>
    </lineage>
</organism>